<evidence type="ECO:0000256" key="8">
    <source>
        <dbReference type="ARBA" id="ARBA00045159"/>
    </source>
</evidence>
<keyword evidence="7 9" id="KW-0411">Iron-sulfur</keyword>
<dbReference type="NCBIfam" id="TIGR00272">
    <property type="entry name" value="DPH2"/>
    <property type="match status" value="1"/>
</dbReference>
<reference evidence="10 11" key="1">
    <citation type="journal article" date="2018" name="Nat. Ecol. Evol.">
        <title>Shark genomes provide insights into elasmobranch evolution and the origin of vertebrates.</title>
        <authorList>
            <person name="Hara Y"/>
            <person name="Yamaguchi K"/>
            <person name="Onimaru K"/>
            <person name="Kadota M"/>
            <person name="Koyanagi M"/>
            <person name="Keeley SD"/>
            <person name="Tatsumi K"/>
            <person name="Tanaka K"/>
            <person name="Motone F"/>
            <person name="Kageyama Y"/>
            <person name="Nozu R"/>
            <person name="Adachi N"/>
            <person name="Nishimura O"/>
            <person name="Nakagawa R"/>
            <person name="Tanegashima C"/>
            <person name="Kiyatake I"/>
            <person name="Matsumoto R"/>
            <person name="Murakumo K"/>
            <person name="Nishida K"/>
            <person name="Terakita A"/>
            <person name="Kuratani S"/>
            <person name="Sato K"/>
            <person name="Hyodo S Kuraku.S."/>
        </authorList>
    </citation>
    <scope>NUCLEOTIDE SEQUENCE [LARGE SCALE GENOMIC DNA]</scope>
</reference>
<evidence type="ECO:0000256" key="7">
    <source>
        <dbReference type="ARBA" id="ARBA00023014"/>
    </source>
</evidence>
<dbReference type="SFLD" id="SFLDG01121">
    <property type="entry name" value="Diphthamide_biosynthesis"/>
    <property type="match status" value="1"/>
</dbReference>
<dbReference type="GO" id="GO:0017183">
    <property type="term" value="P:protein histidyl modification to diphthamide"/>
    <property type="evidence" value="ECO:0007669"/>
    <property type="project" value="UniProtKB-UniPathway"/>
</dbReference>
<dbReference type="FunFam" id="3.40.50.11860:FF:000001">
    <property type="entry name" value="2-(3-amino-3-carboxypropyl)histidine synthase subunit 2"/>
    <property type="match status" value="1"/>
</dbReference>
<comment type="pathway">
    <text evidence="2 9">Protein modification; peptidyl-diphthamide biosynthesis.</text>
</comment>
<organism evidence="10 11">
    <name type="scientific">Chiloscyllium punctatum</name>
    <name type="common">Brownbanded bambooshark</name>
    <name type="synonym">Hemiscyllium punctatum</name>
    <dbReference type="NCBI Taxonomy" id="137246"/>
    <lineage>
        <taxon>Eukaryota</taxon>
        <taxon>Metazoa</taxon>
        <taxon>Chordata</taxon>
        <taxon>Craniata</taxon>
        <taxon>Vertebrata</taxon>
        <taxon>Chondrichthyes</taxon>
        <taxon>Elasmobranchii</taxon>
        <taxon>Galeomorphii</taxon>
        <taxon>Galeoidea</taxon>
        <taxon>Orectolobiformes</taxon>
        <taxon>Hemiscylliidae</taxon>
        <taxon>Chiloscyllium</taxon>
    </lineage>
</organism>
<proteinExistence type="inferred from homology"/>
<evidence type="ECO:0000256" key="3">
    <source>
        <dbReference type="ARBA" id="ARBA00006179"/>
    </source>
</evidence>
<dbReference type="PANTHER" id="PTHR10762">
    <property type="entry name" value="DIPHTHAMIDE BIOSYNTHESIS PROTEIN"/>
    <property type="match status" value="1"/>
</dbReference>
<keyword evidence="5 9" id="KW-0479">Metal-binding</keyword>
<dbReference type="SFLD" id="SFLDS00032">
    <property type="entry name" value="Radical_SAM_3-amino-3-carboxyp"/>
    <property type="match status" value="1"/>
</dbReference>
<comment type="cofactor">
    <cofactor evidence="1">
        <name>[4Fe-4S] cluster</name>
        <dbReference type="ChEBI" id="CHEBI:49883"/>
    </cofactor>
</comment>
<comment type="caution">
    <text evidence="10">The sequence shown here is derived from an EMBL/GenBank/DDBJ whole genome shotgun (WGS) entry which is preliminary data.</text>
</comment>
<comment type="function">
    <text evidence="8 9">Required for the first step of diphthamide biosynthesis, a post-translational modification of histidine which occurs in elongation factor 2. DPH1 and DPH2 transfer a 3-amino-3-carboxypropyl (ACP) group from S-adenosyl-L-methionine (SAM) to a histidine residue, the reaction is assisted by a reduction system comprising DPH3 and a NADH-dependent reductase. Facilitates the reduction of the catalytic iron-sulfur cluster found in the DPH1 subunit.</text>
</comment>
<evidence type="ECO:0000256" key="9">
    <source>
        <dbReference type="RuleBase" id="RU364133"/>
    </source>
</evidence>
<comment type="similarity">
    <text evidence="3 9">Belongs to the DPH1/DPH2 family. DPH2 subfamily.</text>
</comment>
<evidence type="ECO:0000313" key="10">
    <source>
        <dbReference type="EMBL" id="GCC27115.1"/>
    </source>
</evidence>
<dbReference type="InterPro" id="IPR042263">
    <property type="entry name" value="DPH1/DPH2_1"/>
</dbReference>
<protein>
    <recommendedName>
        <fullName evidence="4 9">2-(3-amino-3-carboxypropyl)histidine synthase subunit 2</fullName>
    </recommendedName>
</protein>
<dbReference type="InterPro" id="IPR010014">
    <property type="entry name" value="DHP2"/>
</dbReference>
<evidence type="ECO:0000256" key="2">
    <source>
        <dbReference type="ARBA" id="ARBA00005156"/>
    </source>
</evidence>
<dbReference type="InterPro" id="IPR042265">
    <property type="entry name" value="DPH1/DPH2_3"/>
</dbReference>
<keyword evidence="11" id="KW-1185">Reference proteome</keyword>
<evidence type="ECO:0000256" key="5">
    <source>
        <dbReference type="ARBA" id="ARBA00022723"/>
    </source>
</evidence>
<dbReference type="Gene3D" id="3.40.50.11840">
    <property type="entry name" value="Diphthamide synthesis DPH1/DPH2 domain 1"/>
    <property type="match status" value="1"/>
</dbReference>
<evidence type="ECO:0000256" key="6">
    <source>
        <dbReference type="ARBA" id="ARBA00023004"/>
    </source>
</evidence>
<dbReference type="Gene3D" id="3.40.50.11860">
    <property type="entry name" value="Diphthamide synthesis DPH1/DPH2 domain 3"/>
    <property type="match status" value="1"/>
</dbReference>
<evidence type="ECO:0000313" key="11">
    <source>
        <dbReference type="Proteomes" id="UP000287033"/>
    </source>
</evidence>
<name>A0A401S9N7_CHIPU</name>
<dbReference type="NCBIfam" id="TIGR00322">
    <property type="entry name" value="diphth2_R"/>
    <property type="match status" value="1"/>
</dbReference>
<dbReference type="OMA" id="QIWNENH"/>
<gene>
    <name evidence="10" type="ORF">chiPu_0005536</name>
</gene>
<dbReference type="SFLD" id="SFLDF00408">
    <property type="entry name" value="Diphthamide_biosynthesis_famil"/>
    <property type="match status" value="1"/>
</dbReference>
<evidence type="ECO:0000256" key="4">
    <source>
        <dbReference type="ARBA" id="ARBA00021914"/>
    </source>
</evidence>
<dbReference type="PANTHER" id="PTHR10762:SF2">
    <property type="entry name" value="2-(3-AMINO-3-CARBOXYPROPYL)HISTIDINE SYNTHASE SUBUNIT 2"/>
    <property type="match status" value="1"/>
</dbReference>
<dbReference type="GO" id="GO:0046872">
    <property type="term" value="F:metal ion binding"/>
    <property type="evidence" value="ECO:0007669"/>
    <property type="project" value="UniProtKB-KW"/>
</dbReference>
<dbReference type="Pfam" id="PF01866">
    <property type="entry name" value="Diphthamide_syn"/>
    <property type="match status" value="1"/>
</dbReference>
<accession>A0A401S9N7</accession>
<dbReference type="AlphaFoldDB" id="A0A401S9N7"/>
<evidence type="ECO:0000256" key="1">
    <source>
        <dbReference type="ARBA" id="ARBA00001966"/>
    </source>
</evidence>
<dbReference type="GO" id="GO:0051536">
    <property type="term" value="F:iron-sulfur cluster binding"/>
    <property type="evidence" value="ECO:0007669"/>
    <property type="project" value="UniProtKB-KW"/>
</dbReference>
<dbReference type="GO" id="GO:0090560">
    <property type="term" value="F:2-(3-amino-3-carboxypropyl)histidine synthase activity"/>
    <property type="evidence" value="ECO:0007669"/>
    <property type="project" value="InterPro"/>
</dbReference>
<sequence length="526" mass="58342">MLGLVPVCPGGAGPDEPKVSSIIMTTTFSDDGSKAIQRSTDVSEKNRTCSKEIDVVYEIEKTCSFITDNGFKKVALQFPDELLIDAVAVILKLEKNTTAKLFILGDTSYGSCCVDEVAAEHLEADCLVHYGRACLSPSRRIPVMYVFGQKPVDVHQCAASFRVLYPDKNAHVIILCDVVYSYILEELQQLLHPEYENVVISMICSGQNETTDPCKTNGFHCGGDVDSCSTLRSCNNMCNQPSHQVISKFGRHFFVRSDVKDYSMFYIGQESLTLTNYMMTWNQCSFCSFDPVKGVGRQETLNVNRALMKRYYMIERAKDAQVVGILVGTLGVADYLSIIDHLKSVIKKAGKKSYTFVMGKLNAAKLANFMEVDIYVLVACPENSLLDSSEFYRPVVTPYEMEVACNQAREWTGEYITDFRDLLPGACCHIGFPDETFNGKETDISLVTGALRTTHLLKSEWQNTTPSTSLIHRNEALAITQPHSAASFLVSRSWQGLEQQLGQTSVSKAVEGRKGIAIAYEGEATN</sequence>
<dbReference type="FunFam" id="3.40.50.11840:FF:000002">
    <property type="entry name" value="2-(3-amino-3-carboxypropyl)histidine synthase subunit 2"/>
    <property type="match status" value="1"/>
</dbReference>
<dbReference type="STRING" id="137246.A0A401S9N7"/>
<dbReference type="UniPathway" id="UPA00559"/>
<keyword evidence="6 9" id="KW-0408">Iron</keyword>
<dbReference type="Proteomes" id="UP000287033">
    <property type="component" value="Unassembled WGS sequence"/>
</dbReference>
<dbReference type="InterPro" id="IPR016435">
    <property type="entry name" value="DPH1/DPH2"/>
</dbReference>
<dbReference type="EMBL" id="BEZZ01000151">
    <property type="protein sequence ID" value="GCC27115.1"/>
    <property type="molecule type" value="Genomic_DNA"/>
</dbReference>
<dbReference type="OrthoDB" id="449241at2759"/>